<dbReference type="InterPro" id="IPR036236">
    <property type="entry name" value="Znf_C2H2_sf"/>
</dbReference>
<organism evidence="7 8">
    <name type="scientific">Lachancea meyersii CBS 8951</name>
    <dbReference type="NCBI Taxonomy" id="1266667"/>
    <lineage>
        <taxon>Eukaryota</taxon>
        <taxon>Fungi</taxon>
        <taxon>Dikarya</taxon>
        <taxon>Ascomycota</taxon>
        <taxon>Saccharomycotina</taxon>
        <taxon>Saccharomycetes</taxon>
        <taxon>Saccharomycetales</taxon>
        <taxon>Saccharomycetaceae</taxon>
        <taxon>Lachancea</taxon>
    </lineage>
</organism>
<dbReference type="EMBL" id="LT598481">
    <property type="protein sequence ID" value="SCU89740.1"/>
    <property type="molecule type" value="Genomic_DNA"/>
</dbReference>
<dbReference type="InterPro" id="IPR022755">
    <property type="entry name" value="Znf_C2H2_jaz"/>
</dbReference>
<evidence type="ECO:0000256" key="5">
    <source>
        <dbReference type="SAM" id="MobiDB-lite"/>
    </source>
</evidence>
<evidence type="ECO:0000256" key="1">
    <source>
        <dbReference type="ARBA" id="ARBA00022723"/>
    </source>
</evidence>
<dbReference type="OrthoDB" id="30343at2759"/>
<keyword evidence="4" id="KW-0539">Nucleus</keyword>
<dbReference type="AlphaFoldDB" id="A0A1G4JHP3"/>
<evidence type="ECO:0000256" key="4">
    <source>
        <dbReference type="ARBA" id="ARBA00023242"/>
    </source>
</evidence>
<dbReference type="PANTHER" id="PTHR45986">
    <property type="entry name" value="ZINC FINGER MATRIN-TYPE PROTEIN 2"/>
    <property type="match status" value="1"/>
</dbReference>
<keyword evidence="8" id="KW-1185">Reference proteome</keyword>
<protein>
    <submittedName>
        <fullName evidence="7">LAME_0E05248g1_1</fullName>
    </submittedName>
</protein>
<dbReference type="GO" id="GO:0000398">
    <property type="term" value="P:mRNA splicing, via spliceosome"/>
    <property type="evidence" value="ECO:0007669"/>
    <property type="project" value="InterPro"/>
</dbReference>
<dbReference type="GO" id="GO:0008270">
    <property type="term" value="F:zinc ion binding"/>
    <property type="evidence" value="ECO:0007669"/>
    <property type="project" value="UniProtKB-KW"/>
</dbReference>
<dbReference type="Pfam" id="PF12171">
    <property type="entry name" value="zf-C2H2_jaz"/>
    <property type="match status" value="1"/>
</dbReference>
<dbReference type="PANTHER" id="PTHR45986:SF1">
    <property type="entry name" value="ZINC FINGER MATRIN-TYPE PROTEIN 2"/>
    <property type="match status" value="1"/>
</dbReference>
<name>A0A1G4JHP3_9SACH</name>
<dbReference type="InterPro" id="IPR040107">
    <property type="entry name" value="Snu23"/>
</dbReference>
<reference evidence="8" key="1">
    <citation type="submission" date="2016-03" db="EMBL/GenBank/DDBJ databases">
        <authorList>
            <person name="Devillers Hugo."/>
        </authorList>
    </citation>
    <scope>NUCLEOTIDE SEQUENCE [LARGE SCALE GENOMIC DNA]</scope>
</reference>
<sequence>MSDSQTSEKSNFGRRTWDRAEYAQLGRLSKDSPNPHLDSLTQEELQSLKVRYTNHNTLVAGATQNANQKVLTSTLSSYKRGKQFGFYCELCDLTFKDTLQFVDHLNHKIHQIKFETVFGEPLIIDLRDNDDIPLQEFDEAYSSTIREFLKTYGRPSTKRKNASQTDHSVPVAKTQQKRKINDGNNLDTVMGFGGFGTTKRK</sequence>
<dbReference type="SUPFAM" id="SSF57667">
    <property type="entry name" value="beta-beta-alpha zinc fingers"/>
    <property type="match status" value="1"/>
</dbReference>
<evidence type="ECO:0000313" key="8">
    <source>
        <dbReference type="Proteomes" id="UP000191144"/>
    </source>
</evidence>
<evidence type="ECO:0000313" key="7">
    <source>
        <dbReference type="EMBL" id="SCU89740.1"/>
    </source>
</evidence>
<gene>
    <name evidence="7" type="ORF">LAME_0E05248G</name>
</gene>
<dbReference type="GO" id="GO:0005681">
    <property type="term" value="C:spliceosomal complex"/>
    <property type="evidence" value="ECO:0007669"/>
    <property type="project" value="InterPro"/>
</dbReference>
<dbReference type="GO" id="GO:0046540">
    <property type="term" value="C:U4/U6 x U5 tri-snRNP complex"/>
    <property type="evidence" value="ECO:0007669"/>
    <property type="project" value="TreeGrafter"/>
</dbReference>
<keyword evidence="2" id="KW-0863">Zinc-finger</keyword>
<feature type="domain" description="C2H2-type" evidence="6">
    <location>
        <begin position="88"/>
        <end position="110"/>
    </location>
</feature>
<evidence type="ECO:0000256" key="2">
    <source>
        <dbReference type="ARBA" id="ARBA00022771"/>
    </source>
</evidence>
<proteinExistence type="predicted"/>
<dbReference type="Proteomes" id="UP000191144">
    <property type="component" value="Chromosome E"/>
</dbReference>
<accession>A0A1G4JHP3</accession>
<evidence type="ECO:0000259" key="6">
    <source>
        <dbReference type="PROSITE" id="PS00028"/>
    </source>
</evidence>
<feature type="region of interest" description="Disordered" evidence="5">
    <location>
        <begin position="154"/>
        <end position="177"/>
    </location>
</feature>
<evidence type="ECO:0000256" key="3">
    <source>
        <dbReference type="ARBA" id="ARBA00022833"/>
    </source>
</evidence>
<keyword evidence="3" id="KW-0862">Zinc</keyword>
<dbReference type="InterPro" id="IPR013087">
    <property type="entry name" value="Znf_C2H2_type"/>
</dbReference>
<dbReference type="PROSITE" id="PS00028">
    <property type="entry name" value="ZINC_FINGER_C2H2_1"/>
    <property type="match status" value="1"/>
</dbReference>
<keyword evidence="1" id="KW-0479">Metal-binding</keyword>